<dbReference type="SUPFAM" id="SSF56925">
    <property type="entry name" value="OMPA-like"/>
    <property type="match status" value="1"/>
</dbReference>
<keyword evidence="3" id="KW-0378">Hydrolase</keyword>
<protein>
    <submittedName>
        <fullName evidence="3">Acyloxyacyl hydrolase</fullName>
    </submittedName>
</protein>
<comment type="subcellular location">
    <subcellularLocation>
        <location evidence="1">Cell outer membrane</location>
    </subcellularLocation>
</comment>
<dbReference type="Proteomes" id="UP001501353">
    <property type="component" value="Unassembled WGS sequence"/>
</dbReference>
<keyword evidence="4" id="KW-1185">Reference proteome</keyword>
<evidence type="ECO:0000313" key="4">
    <source>
        <dbReference type="Proteomes" id="UP001501353"/>
    </source>
</evidence>
<feature type="signal peptide" evidence="2">
    <location>
        <begin position="1"/>
        <end position="25"/>
    </location>
</feature>
<sequence length="181" mass="20010">MSNTKSFKALVIGCLLCVASSASMAVDSMSAEVGTGNKSQIYRLGMQWNMDQQWMRSDKSEIWGYWDLTAAVWRANQFENRVGATQTFLDIGFTPTLRWQGLNHQGVYAEAGLGPHINSDVYDNFGRRLSTNLQFGTHLGLGYTLASGLDLSLRVTHFSNGGIKQPNNGVNFAVARIGYKF</sequence>
<dbReference type="RefSeq" id="WP_344761710.1">
    <property type="nucleotide sequence ID" value="NZ_BAAAZE010000003.1"/>
</dbReference>
<feature type="chain" id="PRO_5046337255" evidence="2">
    <location>
        <begin position="26"/>
        <end position="181"/>
    </location>
</feature>
<organism evidence="3 4">
    <name type="scientific">Actimicrobium antarcticum</name>
    <dbReference type="NCBI Taxonomy" id="1051899"/>
    <lineage>
        <taxon>Bacteria</taxon>
        <taxon>Pseudomonadati</taxon>
        <taxon>Pseudomonadota</taxon>
        <taxon>Betaproteobacteria</taxon>
        <taxon>Burkholderiales</taxon>
        <taxon>Oxalobacteraceae</taxon>
        <taxon>Actimicrobium</taxon>
    </lineage>
</organism>
<name>A0ABP7SNI0_9BURK</name>
<dbReference type="InterPro" id="IPR011250">
    <property type="entry name" value="OMP/PagP_B-barrel"/>
</dbReference>
<comment type="caution">
    <text evidence="3">The sequence shown here is derived from an EMBL/GenBank/DDBJ whole genome shotgun (WGS) entry which is preliminary data.</text>
</comment>
<gene>
    <name evidence="3" type="ORF">GCM10022212_05720</name>
</gene>
<proteinExistence type="predicted"/>
<accession>A0ABP7SNI0</accession>
<dbReference type="InterPro" id="IPR018550">
    <property type="entry name" value="Lipid-A_deacylase-rel"/>
</dbReference>
<evidence type="ECO:0000313" key="3">
    <source>
        <dbReference type="EMBL" id="GAA4014211.1"/>
    </source>
</evidence>
<dbReference type="Gene3D" id="2.40.160.20">
    <property type="match status" value="1"/>
</dbReference>
<keyword evidence="2" id="KW-0732">Signal</keyword>
<evidence type="ECO:0000256" key="2">
    <source>
        <dbReference type="SAM" id="SignalP"/>
    </source>
</evidence>
<dbReference type="EMBL" id="BAAAZE010000003">
    <property type="protein sequence ID" value="GAA4014211.1"/>
    <property type="molecule type" value="Genomic_DNA"/>
</dbReference>
<reference evidence="4" key="1">
    <citation type="journal article" date="2019" name="Int. J. Syst. Evol. Microbiol.">
        <title>The Global Catalogue of Microorganisms (GCM) 10K type strain sequencing project: providing services to taxonomists for standard genome sequencing and annotation.</title>
        <authorList>
            <consortium name="The Broad Institute Genomics Platform"/>
            <consortium name="The Broad Institute Genome Sequencing Center for Infectious Disease"/>
            <person name="Wu L."/>
            <person name="Ma J."/>
        </authorList>
    </citation>
    <scope>NUCLEOTIDE SEQUENCE [LARGE SCALE GENOMIC DNA]</scope>
    <source>
        <strain evidence="4">JCM 16673</strain>
    </source>
</reference>
<evidence type="ECO:0000256" key="1">
    <source>
        <dbReference type="ARBA" id="ARBA00004442"/>
    </source>
</evidence>
<dbReference type="GO" id="GO:0016787">
    <property type="term" value="F:hydrolase activity"/>
    <property type="evidence" value="ECO:0007669"/>
    <property type="project" value="UniProtKB-KW"/>
</dbReference>
<dbReference type="Pfam" id="PF09411">
    <property type="entry name" value="PagL"/>
    <property type="match status" value="1"/>
</dbReference>